<organism evidence="2 3">
    <name type="scientific">Planoprotostelium fungivorum</name>
    <dbReference type="NCBI Taxonomy" id="1890364"/>
    <lineage>
        <taxon>Eukaryota</taxon>
        <taxon>Amoebozoa</taxon>
        <taxon>Evosea</taxon>
        <taxon>Variosea</taxon>
        <taxon>Cavosteliida</taxon>
        <taxon>Cavosteliaceae</taxon>
        <taxon>Planoprotostelium</taxon>
    </lineage>
</organism>
<proteinExistence type="predicted"/>
<name>A0A2P6MP42_9EUKA</name>
<evidence type="ECO:0000259" key="1">
    <source>
        <dbReference type="PROSITE" id="PS50181"/>
    </source>
</evidence>
<dbReference type="PANTHER" id="PTHR46586">
    <property type="entry name" value="ANKYRIN REPEAT-CONTAINING PROTEIN"/>
    <property type="match status" value="1"/>
</dbReference>
<dbReference type="OrthoDB" id="1055097at2759"/>
<dbReference type="Pfam" id="PF00646">
    <property type="entry name" value="F-box"/>
    <property type="match status" value="1"/>
</dbReference>
<dbReference type="InterPro" id="IPR052050">
    <property type="entry name" value="SecEffector_AnkRepeat"/>
</dbReference>
<feature type="domain" description="F-box" evidence="1">
    <location>
        <begin position="10"/>
        <end position="56"/>
    </location>
</feature>
<comment type="caution">
    <text evidence="2">The sequence shown here is derived from an EMBL/GenBank/DDBJ whole genome shotgun (WGS) entry which is preliminary data.</text>
</comment>
<dbReference type="InterPro" id="IPR036047">
    <property type="entry name" value="F-box-like_dom_sf"/>
</dbReference>
<accession>A0A2P6MP42</accession>
<dbReference type="PROSITE" id="PS50181">
    <property type="entry name" value="FBOX"/>
    <property type="match status" value="1"/>
</dbReference>
<evidence type="ECO:0000313" key="2">
    <source>
        <dbReference type="EMBL" id="PRP73490.1"/>
    </source>
</evidence>
<sequence length="360" mass="41100">MSEDTDAAKEVAMSDIPTDVVKEIMRLVDDSHLMPICFVSSTWKAIATEEIRSRYIIPSGVDYPCTHPDLVRWWASSIRPPTAQERSKIAGLNNVQLLRDVDALQNTEFIYSGDVCEVMIRHDNLEGLQYVIQLFEDSELSGGHIGEMYGELMTFCAKMDRFGLFRWMVEVAREKKWHIHSSVWRLVVQEFISRGNVEALQFAHKLGNTSFDNLGMALTAVTNNQLSTLKWLHSIGCHLSPILIETAAAAGHTHMIDFLRQIGMVCSSRVAEAAAVNGHLETLKTLVTSGCPWNMRECYLRCITFYNVDHLTEIIRWILEQKWTGEVFDLPWKDLTTREYEGLFEGETNRKRAKMVHDSL</sequence>
<dbReference type="SUPFAM" id="SSF81383">
    <property type="entry name" value="F-box domain"/>
    <property type="match status" value="1"/>
</dbReference>
<keyword evidence="3" id="KW-1185">Reference proteome</keyword>
<gene>
    <name evidence="2" type="ORF">PROFUN_02499</name>
</gene>
<protein>
    <recommendedName>
        <fullName evidence="1">F-box domain-containing protein</fullName>
    </recommendedName>
</protein>
<dbReference type="InParanoid" id="A0A2P6MP42"/>
<dbReference type="SUPFAM" id="SSF48403">
    <property type="entry name" value="Ankyrin repeat"/>
    <property type="match status" value="1"/>
</dbReference>
<dbReference type="EMBL" id="MDYQ01000599">
    <property type="protein sequence ID" value="PRP73490.1"/>
    <property type="molecule type" value="Genomic_DNA"/>
</dbReference>
<dbReference type="PANTHER" id="PTHR46586:SF3">
    <property type="entry name" value="ANKYRIN REPEAT-CONTAINING PROTEIN"/>
    <property type="match status" value="1"/>
</dbReference>
<dbReference type="Proteomes" id="UP000241769">
    <property type="component" value="Unassembled WGS sequence"/>
</dbReference>
<evidence type="ECO:0000313" key="3">
    <source>
        <dbReference type="Proteomes" id="UP000241769"/>
    </source>
</evidence>
<dbReference type="InterPro" id="IPR036770">
    <property type="entry name" value="Ankyrin_rpt-contain_sf"/>
</dbReference>
<dbReference type="InterPro" id="IPR001810">
    <property type="entry name" value="F-box_dom"/>
</dbReference>
<reference evidence="2 3" key="1">
    <citation type="journal article" date="2018" name="Genome Biol. Evol.">
        <title>Multiple Roots of Fruiting Body Formation in Amoebozoa.</title>
        <authorList>
            <person name="Hillmann F."/>
            <person name="Forbes G."/>
            <person name="Novohradska S."/>
            <person name="Ferling I."/>
            <person name="Riege K."/>
            <person name="Groth M."/>
            <person name="Westermann M."/>
            <person name="Marz M."/>
            <person name="Spaller T."/>
            <person name="Winckler T."/>
            <person name="Schaap P."/>
            <person name="Glockner G."/>
        </authorList>
    </citation>
    <scope>NUCLEOTIDE SEQUENCE [LARGE SCALE GENOMIC DNA]</scope>
    <source>
        <strain evidence="2 3">Jena</strain>
    </source>
</reference>
<dbReference type="AlphaFoldDB" id="A0A2P6MP42"/>